<accession>A0ABY4RG91</accession>
<dbReference type="RefSeq" id="WP_249863723.1">
    <property type="nucleotide sequence ID" value="NZ_CP027059.1"/>
</dbReference>
<organism evidence="1 2">
    <name type="scientific">Paenibacillus konkukensis</name>
    <dbReference type="NCBI Taxonomy" id="2020716"/>
    <lineage>
        <taxon>Bacteria</taxon>
        <taxon>Bacillati</taxon>
        <taxon>Bacillota</taxon>
        <taxon>Bacilli</taxon>
        <taxon>Bacillales</taxon>
        <taxon>Paenibacillaceae</taxon>
        <taxon>Paenibacillus</taxon>
    </lineage>
</organism>
<gene>
    <name evidence="1" type="ORF">SK3146_00645</name>
</gene>
<evidence type="ECO:0008006" key="3">
    <source>
        <dbReference type="Google" id="ProtNLM"/>
    </source>
</evidence>
<evidence type="ECO:0000313" key="2">
    <source>
        <dbReference type="Proteomes" id="UP001057134"/>
    </source>
</evidence>
<dbReference type="EMBL" id="CP027059">
    <property type="protein sequence ID" value="UQZ81489.1"/>
    <property type="molecule type" value="Genomic_DNA"/>
</dbReference>
<dbReference type="Proteomes" id="UP001057134">
    <property type="component" value="Chromosome"/>
</dbReference>
<protein>
    <recommendedName>
        <fullName evidence="3">Sigma-70 family RNA polymerase sigma factor</fullName>
    </recommendedName>
</protein>
<proteinExistence type="predicted"/>
<evidence type="ECO:0000313" key="1">
    <source>
        <dbReference type="EMBL" id="UQZ81489.1"/>
    </source>
</evidence>
<reference evidence="1" key="2">
    <citation type="journal article" date="2021" name="J Anim Sci Technol">
        <title>Complete genome sequence of Paenibacillus konkukensis sp. nov. SK3146 as a potential probiotic strain.</title>
        <authorList>
            <person name="Jung H.I."/>
            <person name="Park S."/>
            <person name="Niu K.M."/>
            <person name="Lee S.W."/>
            <person name="Kothari D."/>
            <person name="Yi K.J."/>
            <person name="Kim S.K."/>
        </authorList>
    </citation>
    <scope>NUCLEOTIDE SEQUENCE</scope>
    <source>
        <strain evidence="1">SK3146</strain>
    </source>
</reference>
<sequence length="162" mass="19204">MIRNEKWELLENGVTADELSQWRETILEGGYSAFNKLLEGFKLQLKRMQDDEIEALFRWIECARRLFPEPGQFSPSWLTIWTELREMVVIKQQLMQTIPRAERDGEWQLILDNPFTIEEIVCHPGLTFDEASYLYSYFRPGLQKNEYIRLQKIQTLVVDVGS</sequence>
<reference evidence="1" key="1">
    <citation type="submission" date="2018-02" db="EMBL/GenBank/DDBJ databases">
        <authorList>
            <person name="Kim S.-K."/>
            <person name="Jung H.-I."/>
            <person name="Lee S.-W."/>
        </authorList>
    </citation>
    <scope>NUCLEOTIDE SEQUENCE</scope>
    <source>
        <strain evidence="1">SK3146</strain>
    </source>
</reference>
<name>A0ABY4RG91_9BACL</name>
<keyword evidence="2" id="KW-1185">Reference proteome</keyword>